<evidence type="ECO:0000256" key="5">
    <source>
        <dbReference type="ARBA" id="ARBA00022475"/>
    </source>
</evidence>
<keyword evidence="5 10" id="KW-1003">Cell membrane</keyword>
<dbReference type="EMBL" id="RDSM01000001">
    <property type="protein sequence ID" value="RXH58049.1"/>
    <property type="molecule type" value="Genomic_DNA"/>
</dbReference>
<dbReference type="SUPFAM" id="SSF161098">
    <property type="entry name" value="MetI-like"/>
    <property type="match status" value="1"/>
</dbReference>
<feature type="transmembrane region" description="Helical" evidence="10">
    <location>
        <begin position="77"/>
        <end position="101"/>
    </location>
</feature>
<keyword evidence="7 10" id="KW-0812">Transmembrane</keyword>
<feature type="transmembrane region" description="Helical" evidence="10">
    <location>
        <begin position="255"/>
        <end position="277"/>
    </location>
</feature>
<dbReference type="OrthoDB" id="9785113at2"/>
<evidence type="ECO:0000256" key="6">
    <source>
        <dbReference type="ARBA" id="ARBA00022592"/>
    </source>
</evidence>
<sequence>MATASYPPLRKKITNVVMLTITGLCALAVVSVLIFILGYLVVNGARSLSWSFFTKLPVPVGEVGGGMANAIIGSGKLLMIAAAVGVPLGLLGGIHLAEFAGGAFSAIVRYTTDLLNGVPSIVMGIFVYTLIVLPMHHFSTLAGGVALGIMMIPIALRSTEEFLRGVPRSLREGAMSLGASKTQTIFTVIIPAALPGIVTGIMLNLARVAGETAPLLFTSFNNQYWSPGFNQPSASLPVVIFNYAISPYEDWHRQAWAGGFVLLTAVLLINILARLVLSRRTHLPRS</sequence>
<comment type="similarity">
    <text evidence="2 10">Belongs to the binding-protein-dependent transport system permease family. CysTW subfamily.</text>
</comment>
<proteinExistence type="inferred from homology"/>
<reference evidence="13" key="2">
    <citation type="submission" date="2019-02" db="EMBL/GenBank/DDBJ databases">
        <title>Granulicella sibirica sp. nov., a psychrotolerant acidobacterium isolated from an organic soil layer in forested tundra, West Siberia.</title>
        <authorList>
            <person name="Oshkin I.Y."/>
            <person name="Kulichevskaya I.S."/>
            <person name="Rijpstra W.I.C."/>
            <person name="Sinninghe Damste J.S."/>
            <person name="Rakitin A.L."/>
            <person name="Ravin N.V."/>
            <person name="Dedysh S.N."/>
        </authorList>
    </citation>
    <scope>NUCLEOTIDE SEQUENCE [LARGE SCALE GENOMIC DNA]</scope>
    <source>
        <strain evidence="13">AF10</strain>
    </source>
</reference>
<evidence type="ECO:0000259" key="11">
    <source>
        <dbReference type="PROSITE" id="PS50928"/>
    </source>
</evidence>
<keyword evidence="13" id="KW-1185">Reference proteome</keyword>
<keyword evidence="4" id="KW-0813">Transport</keyword>
<dbReference type="PANTHER" id="PTHR42922:SF1">
    <property type="entry name" value="PHOSPHATE TRANSPORT SYSTEM PERMEASE PROTEIN PSTA"/>
    <property type="match status" value="1"/>
</dbReference>
<dbReference type="InterPro" id="IPR005672">
    <property type="entry name" value="Phosphate_PstA"/>
</dbReference>
<dbReference type="PROSITE" id="PS50928">
    <property type="entry name" value="ABC_TM1"/>
    <property type="match status" value="1"/>
</dbReference>
<dbReference type="Proteomes" id="UP000289437">
    <property type="component" value="Unassembled WGS sequence"/>
</dbReference>
<feature type="transmembrane region" description="Helical" evidence="10">
    <location>
        <begin position="113"/>
        <end position="131"/>
    </location>
</feature>
<feature type="transmembrane region" description="Helical" evidence="10">
    <location>
        <begin position="137"/>
        <end position="156"/>
    </location>
</feature>
<keyword evidence="8 10" id="KW-1133">Transmembrane helix</keyword>
<dbReference type="GO" id="GO:0035435">
    <property type="term" value="P:phosphate ion transmembrane transport"/>
    <property type="evidence" value="ECO:0007669"/>
    <property type="project" value="InterPro"/>
</dbReference>
<evidence type="ECO:0000256" key="2">
    <source>
        <dbReference type="ARBA" id="ARBA00007069"/>
    </source>
</evidence>
<reference evidence="12 13" key="1">
    <citation type="submission" date="2018-11" db="EMBL/GenBank/DDBJ databases">
        <authorList>
            <person name="Mardanov A.V."/>
            <person name="Ravin N.V."/>
            <person name="Dedysh S.N."/>
        </authorList>
    </citation>
    <scope>NUCLEOTIDE SEQUENCE [LARGE SCALE GENOMIC DNA]</scope>
    <source>
        <strain evidence="12 13">AF10</strain>
    </source>
</reference>
<keyword evidence="6" id="KW-0592">Phosphate transport</keyword>
<dbReference type="CDD" id="cd06261">
    <property type="entry name" value="TM_PBP2"/>
    <property type="match status" value="1"/>
</dbReference>
<dbReference type="AlphaFoldDB" id="A0A4Q0T7Q0"/>
<evidence type="ECO:0000256" key="9">
    <source>
        <dbReference type="ARBA" id="ARBA00023136"/>
    </source>
</evidence>
<accession>A0A4Q0T7Q0</accession>
<dbReference type="NCBIfam" id="TIGR00974">
    <property type="entry name" value="3a0107s02c"/>
    <property type="match status" value="1"/>
</dbReference>
<protein>
    <recommendedName>
        <fullName evidence="3 10">Phosphate transport system permease protein PstA</fullName>
    </recommendedName>
</protein>
<name>A0A4Q0T7Q0_9BACT</name>
<dbReference type="RefSeq" id="WP_128912121.1">
    <property type="nucleotide sequence ID" value="NZ_RDSM01000001.1"/>
</dbReference>
<evidence type="ECO:0000256" key="8">
    <source>
        <dbReference type="ARBA" id="ARBA00022989"/>
    </source>
</evidence>
<comment type="caution">
    <text evidence="12">The sequence shown here is derived from an EMBL/GenBank/DDBJ whole genome shotgun (WGS) entry which is preliminary data.</text>
</comment>
<dbReference type="GO" id="GO:0005315">
    <property type="term" value="F:phosphate transmembrane transporter activity"/>
    <property type="evidence" value="ECO:0007669"/>
    <property type="project" value="InterPro"/>
</dbReference>
<dbReference type="Pfam" id="PF00528">
    <property type="entry name" value="BPD_transp_1"/>
    <property type="match status" value="1"/>
</dbReference>
<evidence type="ECO:0000256" key="10">
    <source>
        <dbReference type="RuleBase" id="RU363043"/>
    </source>
</evidence>
<keyword evidence="9 10" id="KW-0472">Membrane</keyword>
<organism evidence="12 13">
    <name type="scientific">Granulicella sibirica</name>
    <dbReference type="NCBI Taxonomy" id="2479048"/>
    <lineage>
        <taxon>Bacteria</taxon>
        <taxon>Pseudomonadati</taxon>
        <taxon>Acidobacteriota</taxon>
        <taxon>Terriglobia</taxon>
        <taxon>Terriglobales</taxon>
        <taxon>Acidobacteriaceae</taxon>
        <taxon>Granulicella</taxon>
    </lineage>
</organism>
<dbReference type="PANTHER" id="PTHR42922">
    <property type="entry name" value="PHOSPHATE TRANSPORT SYSTEM PERMEASE PROTEIN PSTA"/>
    <property type="match status" value="1"/>
</dbReference>
<evidence type="ECO:0000256" key="1">
    <source>
        <dbReference type="ARBA" id="ARBA00004651"/>
    </source>
</evidence>
<dbReference type="InterPro" id="IPR051408">
    <property type="entry name" value="Phosphate_transprt_permease"/>
</dbReference>
<dbReference type="Gene3D" id="1.10.3720.10">
    <property type="entry name" value="MetI-like"/>
    <property type="match status" value="1"/>
</dbReference>
<evidence type="ECO:0000256" key="4">
    <source>
        <dbReference type="ARBA" id="ARBA00022448"/>
    </source>
</evidence>
<evidence type="ECO:0000256" key="3">
    <source>
        <dbReference type="ARBA" id="ARBA00016864"/>
    </source>
</evidence>
<gene>
    <name evidence="12" type="ORF">GRAN_1359</name>
</gene>
<evidence type="ECO:0000256" key="7">
    <source>
        <dbReference type="ARBA" id="ARBA00022692"/>
    </source>
</evidence>
<feature type="transmembrane region" description="Helical" evidence="10">
    <location>
        <begin position="185"/>
        <end position="206"/>
    </location>
</feature>
<dbReference type="InterPro" id="IPR000515">
    <property type="entry name" value="MetI-like"/>
</dbReference>
<evidence type="ECO:0000313" key="12">
    <source>
        <dbReference type="EMBL" id="RXH58049.1"/>
    </source>
</evidence>
<evidence type="ECO:0000313" key="13">
    <source>
        <dbReference type="Proteomes" id="UP000289437"/>
    </source>
</evidence>
<dbReference type="GO" id="GO:0005886">
    <property type="term" value="C:plasma membrane"/>
    <property type="evidence" value="ECO:0007669"/>
    <property type="project" value="UniProtKB-SubCell"/>
</dbReference>
<dbReference type="InterPro" id="IPR035906">
    <property type="entry name" value="MetI-like_sf"/>
</dbReference>
<feature type="transmembrane region" description="Helical" evidence="10">
    <location>
        <begin position="16"/>
        <end position="42"/>
    </location>
</feature>
<comment type="subcellular location">
    <subcellularLocation>
        <location evidence="1 10">Cell membrane</location>
        <topology evidence="1 10">Multi-pass membrane protein</topology>
    </subcellularLocation>
</comment>
<feature type="domain" description="ABC transmembrane type-1" evidence="11">
    <location>
        <begin position="71"/>
        <end position="273"/>
    </location>
</feature>